<name>V4TUK6_CITCL</name>
<dbReference type="KEGG" id="cic:CICLE_v10024668mg"/>
<dbReference type="Proteomes" id="UP000030687">
    <property type="component" value="Unassembled WGS sequence"/>
</dbReference>
<evidence type="ECO:0000313" key="1">
    <source>
        <dbReference type="EMBL" id="ESR55440.1"/>
    </source>
</evidence>
<dbReference type="AlphaFoldDB" id="V4TUK6"/>
<accession>V4TUK6</accession>
<keyword evidence="2" id="KW-1185">Reference proteome</keyword>
<evidence type="ECO:0000313" key="2">
    <source>
        <dbReference type="Proteomes" id="UP000030687"/>
    </source>
</evidence>
<dbReference type="Gramene" id="ESR55440">
    <property type="protein sequence ID" value="ESR55440"/>
    <property type="gene ID" value="CICLE_v10024668mg"/>
</dbReference>
<sequence>MGRSLTLLLTVISKKVLITYGHNEGFELHLIAATLVQVEHRCCSVLAKRDSGLLCVIMQQMLMISLRSP</sequence>
<gene>
    <name evidence="1" type="ORF">CICLE_v10024668mg</name>
</gene>
<dbReference type="InParanoid" id="V4TUK6"/>
<dbReference type="EMBL" id="KI536661">
    <property type="protein sequence ID" value="ESR55440.1"/>
    <property type="molecule type" value="Genomic_DNA"/>
</dbReference>
<reference evidence="1 2" key="1">
    <citation type="submission" date="2013-10" db="EMBL/GenBank/DDBJ databases">
        <authorList>
            <consortium name="International Citrus Genome Consortium"/>
            <person name="Jenkins J."/>
            <person name="Schmutz J."/>
            <person name="Prochnik S."/>
            <person name="Rokhsar D."/>
            <person name="Gmitter F."/>
            <person name="Ollitrault P."/>
            <person name="Machado M."/>
            <person name="Talon M."/>
            <person name="Wincker P."/>
            <person name="Jaillon O."/>
            <person name="Morgante M."/>
        </authorList>
    </citation>
    <scope>NUCLEOTIDE SEQUENCE</scope>
    <source>
        <strain evidence="2">cv. Clemenules</strain>
    </source>
</reference>
<organism evidence="1 2">
    <name type="scientific">Citrus clementina</name>
    <name type="common">Clementine</name>
    <name type="synonym">Citrus deliciosa x Citrus sinensis</name>
    <dbReference type="NCBI Taxonomy" id="85681"/>
    <lineage>
        <taxon>Eukaryota</taxon>
        <taxon>Viridiplantae</taxon>
        <taxon>Streptophyta</taxon>
        <taxon>Embryophyta</taxon>
        <taxon>Tracheophyta</taxon>
        <taxon>Spermatophyta</taxon>
        <taxon>Magnoliopsida</taxon>
        <taxon>eudicotyledons</taxon>
        <taxon>Gunneridae</taxon>
        <taxon>Pentapetalae</taxon>
        <taxon>rosids</taxon>
        <taxon>malvids</taxon>
        <taxon>Sapindales</taxon>
        <taxon>Rutaceae</taxon>
        <taxon>Aurantioideae</taxon>
        <taxon>Citrus</taxon>
    </lineage>
</organism>
<proteinExistence type="predicted"/>
<protein>
    <submittedName>
        <fullName evidence="1">Uncharacterized protein</fullName>
    </submittedName>
</protein>